<dbReference type="EMBL" id="CM003373">
    <property type="protein sequence ID" value="KOM39704.1"/>
    <property type="molecule type" value="Genomic_DNA"/>
</dbReference>
<organism evidence="1 2">
    <name type="scientific">Phaseolus angularis</name>
    <name type="common">Azuki bean</name>
    <name type="synonym">Vigna angularis</name>
    <dbReference type="NCBI Taxonomy" id="3914"/>
    <lineage>
        <taxon>Eukaryota</taxon>
        <taxon>Viridiplantae</taxon>
        <taxon>Streptophyta</taxon>
        <taxon>Embryophyta</taxon>
        <taxon>Tracheophyta</taxon>
        <taxon>Spermatophyta</taxon>
        <taxon>Magnoliopsida</taxon>
        <taxon>eudicotyledons</taxon>
        <taxon>Gunneridae</taxon>
        <taxon>Pentapetalae</taxon>
        <taxon>rosids</taxon>
        <taxon>fabids</taxon>
        <taxon>Fabales</taxon>
        <taxon>Fabaceae</taxon>
        <taxon>Papilionoideae</taxon>
        <taxon>50 kb inversion clade</taxon>
        <taxon>NPAAA clade</taxon>
        <taxon>indigoferoid/millettioid clade</taxon>
        <taxon>Phaseoleae</taxon>
        <taxon>Vigna</taxon>
    </lineage>
</organism>
<reference evidence="2" key="1">
    <citation type="journal article" date="2015" name="Proc. Natl. Acad. Sci. U.S.A.">
        <title>Genome sequencing of adzuki bean (Vigna angularis) provides insight into high starch and low fat accumulation and domestication.</title>
        <authorList>
            <person name="Yang K."/>
            <person name="Tian Z."/>
            <person name="Chen C."/>
            <person name="Luo L."/>
            <person name="Zhao B."/>
            <person name="Wang Z."/>
            <person name="Yu L."/>
            <person name="Li Y."/>
            <person name="Sun Y."/>
            <person name="Li W."/>
            <person name="Chen Y."/>
            <person name="Li Y."/>
            <person name="Zhang Y."/>
            <person name="Ai D."/>
            <person name="Zhao J."/>
            <person name="Shang C."/>
            <person name="Ma Y."/>
            <person name="Wu B."/>
            <person name="Wang M."/>
            <person name="Gao L."/>
            <person name="Sun D."/>
            <person name="Zhang P."/>
            <person name="Guo F."/>
            <person name="Wang W."/>
            <person name="Li Y."/>
            <person name="Wang J."/>
            <person name="Varshney R.K."/>
            <person name="Wang J."/>
            <person name="Ling H.Q."/>
            <person name="Wan P."/>
        </authorList>
    </citation>
    <scope>NUCLEOTIDE SEQUENCE</scope>
    <source>
        <strain evidence="2">cv. Jingnong 6</strain>
    </source>
</reference>
<dbReference type="Gramene" id="KOM39704">
    <property type="protein sequence ID" value="KOM39704"/>
    <property type="gene ID" value="LR48_Vigan03g308600"/>
</dbReference>
<evidence type="ECO:0000313" key="2">
    <source>
        <dbReference type="Proteomes" id="UP000053144"/>
    </source>
</evidence>
<accession>A0A0L9UAZ7</accession>
<protein>
    <submittedName>
        <fullName evidence="1">Uncharacterized protein</fullName>
    </submittedName>
</protein>
<dbReference type="AlphaFoldDB" id="A0A0L9UAZ7"/>
<sequence>MLLEESVDEETVFTSGNLLLDKLTVVSKPMIRLGDGLIVVVVDWKCFYWKENVPMWNELTLEGEIVWNPSVSHRKEKI</sequence>
<dbReference type="Proteomes" id="UP000053144">
    <property type="component" value="Chromosome 3"/>
</dbReference>
<name>A0A0L9UAZ7_PHAAN</name>
<evidence type="ECO:0000313" key="1">
    <source>
        <dbReference type="EMBL" id="KOM39704.1"/>
    </source>
</evidence>
<proteinExistence type="predicted"/>
<gene>
    <name evidence="1" type="ORF">LR48_Vigan03g308600</name>
</gene>